<keyword evidence="1" id="KW-0540">Nuclease</keyword>
<dbReference type="GO" id="GO:0006310">
    <property type="term" value="P:DNA recombination"/>
    <property type="evidence" value="ECO:0007669"/>
    <property type="project" value="TreeGrafter"/>
</dbReference>
<dbReference type="SUPFAM" id="SSF52540">
    <property type="entry name" value="P-loop containing nucleoside triphosphate hydrolases"/>
    <property type="match status" value="2"/>
</dbReference>
<accession>A0A4U8YRW7</accession>
<dbReference type="EMBL" id="CAADHO010000010">
    <property type="protein sequence ID" value="VFQ46630.1"/>
    <property type="molecule type" value="Genomic_DNA"/>
</dbReference>
<keyword evidence="4" id="KW-0378">Hydrolase</keyword>
<keyword evidence="9" id="KW-0234">DNA repair</keyword>
<organism evidence="11 12">
    <name type="scientific">Desulfoluna butyratoxydans</name>
    <dbReference type="NCBI Taxonomy" id="231438"/>
    <lineage>
        <taxon>Bacteria</taxon>
        <taxon>Pseudomonadati</taxon>
        <taxon>Thermodesulfobacteriota</taxon>
        <taxon>Desulfobacteria</taxon>
        <taxon>Desulfobacterales</taxon>
        <taxon>Desulfolunaceae</taxon>
        <taxon>Desulfoluna</taxon>
    </lineage>
</organism>
<dbReference type="GO" id="GO:0009338">
    <property type="term" value="C:exodeoxyribonuclease V complex"/>
    <property type="evidence" value="ECO:0007669"/>
    <property type="project" value="InterPro"/>
</dbReference>
<reference evidence="11 12" key="1">
    <citation type="submission" date="2019-03" db="EMBL/GenBank/DDBJ databases">
        <authorList>
            <person name="Nijsse B."/>
        </authorList>
    </citation>
    <scope>NUCLEOTIDE SEQUENCE [LARGE SCALE GENOMIC DNA]</scope>
    <source>
        <strain evidence="11">Desulfoluna butyratoxydans MSL71</strain>
    </source>
</reference>
<dbReference type="NCBIfam" id="TIGR01450">
    <property type="entry name" value="recC"/>
    <property type="match status" value="1"/>
</dbReference>
<name>A0A4U8YRW7_9BACT</name>
<keyword evidence="2" id="KW-0547">Nucleotide-binding</keyword>
<evidence type="ECO:0000256" key="6">
    <source>
        <dbReference type="ARBA" id="ARBA00022839"/>
    </source>
</evidence>
<keyword evidence="7" id="KW-0067">ATP-binding</keyword>
<evidence type="ECO:0000256" key="7">
    <source>
        <dbReference type="ARBA" id="ARBA00022840"/>
    </source>
</evidence>
<dbReference type="Gene3D" id="1.10.10.990">
    <property type="match status" value="1"/>
</dbReference>
<evidence type="ECO:0000256" key="9">
    <source>
        <dbReference type="ARBA" id="ARBA00023204"/>
    </source>
</evidence>
<keyword evidence="12" id="KW-1185">Reference proteome</keyword>
<proteinExistence type="inferred from homology"/>
<evidence type="ECO:0000256" key="5">
    <source>
        <dbReference type="ARBA" id="ARBA00022806"/>
    </source>
</evidence>
<dbReference type="GO" id="GO:0003677">
    <property type="term" value="F:DNA binding"/>
    <property type="evidence" value="ECO:0007669"/>
    <property type="project" value="UniProtKB-KW"/>
</dbReference>
<dbReference type="InterPro" id="IPR027417">
    <property type="entry name" value="P-loop_NTPase"/>
</dbReference>
<dbReference type="GO" id="GO:0004386">
    <property type="term" value="F:helicase activity"/>
    <property type="evidence" value="ECO:0007669"/>
    <property type="project" value="UniProtKB-KW"/>
</dbReference>
<dbReference type="InterPro" id="IPR041500">
    <property type="entry name" value="RecC_C"/>
</dbReference>
<dbReference type="Gene3D" id="3.40.50.300">
    <property type="entry name" value="P-loop containing nucleotide triphosphate hydrolases"/>
    <property type="match status" value="1"/>
</dbReference>
<evidence type="ECO:0000256" key="8">
    <source>
        <dbReference type="ARBA" id="ARBA00023125"/>
    </source>
</evidence>
<dbReference type="InterPro" id="IPR006697">
    <property type="entry name" value="RecC"/>
</dbReference>
<dbReference type="Gene3D" id="3.40.50.10930">
    <property type="match status" value="1"/>
</dbReference>
<dbReference type="RefSeq" id="WP_180144767.1">
    <property type="nucleotide sequence ID" value="NZ_CAADHO010000010.1"/>
</dbReference>
<dbReference type="Gene3D" id="1.10.10.160">
    <property type="match status" value="1"/>
</dbReference>
<dbReference type="Pfam" id="PF17946">
    <property type="entry name" value="RecC_C"/>
    <property type="match status" value="1"/>
</dbReference>
<evidence type="ECO:0000256" key="4">
    <source>
        <dbReference type="ARBA" id="ARBA00022801"/>
    </source>
</evidence>
<feature type="domain" description="RecC C-terminal" evidence="10">
    <location>
        <begin position="793"/>
        <end position="1015"/>
    </location>
</feature>
<evidence type="ECO:0000256" key="2">
    <source>
        <dbReference type="ARBA" id="ARBA00022741"/>
    </source>
</evidence>
<dbReference type="PANTHER" id="PTHR30591:SF1">
    <property type="entry name" value="RECBCD ENZYME SUBUNIT RECC"/>
    <property type="match status" value="1"/>
</dbReference>
<evidence type="ECO:0000256" key="3">
    <source>
        <dbReference type="ARBA" id="ARBA00022763"/>
    </source>
</evidence>
<gene>
    <name evidence="11" type="ORF">MSL71_43000</name>
</gene>
<dbReference type="GO" id="GO:0006281">
    <property type="term" value="P:DNA repair"/>
    <property type="evidence" value="ECO:0007669"/>
    <property type="project" value="UniProtKB-KW"/>
</dbReference>
<dbReference type="Proteomes" id="UP000507962">
    <property type="component" value="Unassembled WGS sequence"/>
</dbReference>
<dbReference type="InterPro" id="IPR011335">
    <property type="entry name" value="Restrct_endonuc-II-like"/>
</dbReference>
<dbReference type="AlphaFoldDB" id="A0A4U8YRW7"/>
<sequence length="1081" mass="118555">MDAGLNLFTGNRLEILAMGLSKILEAPTGNPLKEDVVVLQSQGMARWLSLALARNNGICANVRWRFPNAFLQDMFALAVPDLADTRRFDAKSAAWKIMRNLSAWTAQPAFAQVAHFLGGDGDALKRYQISELLADTLDQYLTYRPDMIKEWEKGEGDDFQAILYRRLLEDLGFRHRVHLMEDFKSWVESAEKKGEKTPERVCVFGISSLPEFHMELFTALSEVCQVNLFLLNPCPQYWGDILSDSEQRRLKEKQGLDQGEDETLLMEGGNPLLASMGGQGREFFDMMAERGLEEFLLFVEPEGETLLGAVQSDIYHLQDRSRGDGEPFVLDPSDTSLSIHSCHSPLREVEVLRDAILAMMDEDPELKPSDILVMAPDINTYAPVIEAVFSRRVEGGIRIPFSIADQANGSGDRAVEALLLLLDLAGFRFEAGGVLELLENDRIRSAFAVDEGDLERVGSWIRETSVRWGVDGSQRGAEGFSPFDGNSWKAGFDRLFTGYAVGDKEAALYDGILPAGPVEGEHGALLGRLNWFLSSLTAYVKGLETSRTAREWVDFFEWVLGTFLTDDEGAGEGLQGIRDCLNRMGDAAEEAENGEPVEYPVVRFILKTALAAPDPVSGFITSGVTFCAMLPMRSIPFRVIAILGMGHGTFPRQHKAPGFDLIAASPRRGDRSRRKDDRYLFLEILLSVRETLWVSYTGQSIRDNSTLQPSVLLSELLDYVDGMTGGAASEQVVVAHPLHPFSGSCFQPGDSRLFTFDAASRRVAGRMAQVPVPPPPFARLADPDSAPVLPPGLSLEALEAFLAHPCRYLLREGLGMELGAGEEAPESCEPFTLTGLDRYRAGTFLFERALKGDALEKAQGVVSGMGILPRGEVGAHLLRELTHEAGAVAEAVASLVDGNEPWVERRWAEVSGVALSGEVGPFFGETLVAGRFGKVRSRDLISAWVRLLMAAESGMAVSRAVVVGLDRKTGGAEIASMVVPPNPRACLEDLVRLFAAGEGALLPLFPLASETYARELAKTRDEAKAMAKARSAFYGNAFSVMADLNDPWIRTAVRGRDPLAEPAFARCAELLFRPMLEASDQ</sequence>
<keyword evidence="3" id="KW-0227">DNA damage</keyword>
<keyword evidence="6" id="KW-0269">Exonuclease</keyword>
<dbReference type="InterPro" id="IPR013986">
    <property type="entry name" value="DExx_box_DNA_helicase_dom_sf"/>
</dbReference>
<evidence type="ECO:0000313" key="11">
    <source>
        <dbReference type="EMBL" id="VFQ46630.1"/>
    </source>
</evidence>
<dbReference type="GO" id="GO:0005524">
    <property type="term" value="F:ATP binding"/>
    <property type="evidence" value="ECO:0007669"/>
    <property type="project" value="UniProtKB-KW"/>
</dbReference>
<dbReference type="Pfam" id="PF04257">
    <property type="entry name" value="Exonuc_V_gamma"/>
    <property type="match status" value="1"/>
</dbReference>
<dbReference type="PANTHER" id="PTHR30591">
    <property type="entry name" value="RECBCD ENZYME SUBUNIT RECC"/>
    <property type="match status" value="1"/>
</dbReference>
<keyword evidence="5" id="KW-0347">Helicase</keyword>
<evidence type="ECO:0000256" key="1">
    <source>
        <dbReference type="ARBA" id="ARBA00022722"/>
    </source>
</evidence>
<evidence type="ECO:0000313" key="12">
    <source>
        <dbReference type="Proteomes" id="UP000507962"/>
    </source>
</evidence>
<evidence type="ECO:0000259" key="10">
    <source>
        <dbReference type="Pfam" id="PF17946"/>
    </source>
</evidence>
<dbReference type="SUPFAM" id="SSF52980">
    <property type="entry name" value="Restriction endonuclease-like"/>
    <property type="match status" value="1"/>
</dbReference>
<dbReference type="HAMAP" id="MF_01486">
    <property type="entry name" value="RecC"/>
    <property type="match status" value="1"/>
</dbReference>
<dbReference type="PIRSF" id="PIRSF000980">
    <property type="entry name" value="RecC"/>
    <property type="match status" value="1"/>
</dbReference>
<dbReference type="Gene3D" id="1.10.486.10">
    <property type="entry name" value="PCRA, domain 4"/>
    <property type="match status" value="1"/>
</dbReference>
<protein>
    <submittedName>
        <fullName evidence="11">Exodeoxyribonuclease v gamma subunit</fullName>
    </submittedName>
</protein>
<keyword evidence="8" id="KW-0238">DNA-binding</keyword>
<dbReference type="GO" id="GO:0008854">
    <property type="term" value="F:exodeoxyribonuclease V activity"/>
    <property type="evidence" value="ECO:0007669"/>
    <property type="project" value="InterPro"/>
</dbReference>